<dbReference type="HAMAP" id="MF_00255">
    <property type="entry name" value="Gly_tRNA_synth_beta"/>
    <property type="match status" value="1"/>
</dbReference>
<dbReference type="AlphaFoldDB" id="A0A150MCY9"/>
<dbReference type="PROSITE" id="PS50861">
    <property type="entry name" value="AA_TRNA_LIGASE_II_GLYAB"/>
    <property type="match status" value="1"/>
</dbReference>
<evidence type="ECO:0000256" key="3">
    <source>
        <dbReference type="ARBA" id="ARBA00022490"/>
    </source>
</evidence>
<keyword evidence="4 10" id="KW-0436">Ligase</keyword>
<dbReference type="STRING" id="301148.B4135_1244"/>
<dbReference type="GO" id="GO:0004814">
    <property type="term" value="F:arginine-tRNA ligase activity"/>
    <property type="evidence" value="ECO:0007669"/>
    <property type="project" value="InterPro"/>
</dbReference>
<dbReference type="PANTHER" id="PTHR30075:SF2">
    <property type="entry name" value="GLYCINE--TRNA LIGASE, CHLOROPLASTIC_MITOCHONDRIAL 2"/>
    <property type="match status" value="1"/>
</dbReference>
<keyword evidence="5 10" id="KW-0547">Nucleotide-binding</keyword>
<evidence type="ECO:0000313" key="12">
    <source>
        <dbReference type="EMBL" id="KYD22454.1"/>
    </source>
</evidence>
<dbReference type="SUPFAM" id="SSF109604">
    <property type="entry name" value="HD-domain/PDEase-like"/>
    <property type="match status" value="1"/>
</dbReference>
<keyword evidence="3 10" id="KW-0963">Cytoplasm</keyword>
<dbReference type="GO" id="GO:0006426">
    <property type="term" value="P:glycyl-tRNA aminoacylation"/>
    <property type="evidence" value="ECO:0007669"/>
    <property type="project" value="UniProtKB-UniRule"/>
</dbReference>
<dbReference type="InterPro" id="IPR008909">
    <property type="entry name" value="DALR_anticod-bd"/>
</dbReference>
<dbReference type="NCBIfam" id="TIGR00211">
    <property type="entry name" value="glyS"/>
    <property type="match status" value="1"/>
</dbReference>
<evidence type="ECO:0000256" key="9">
    <source>
        <dbReference type="ARBA" id="ARBA00047937"/>
    </source>
</evidence>
<dbReference type="Pfam" id="PF02092">
    <property type="entry name" value="tRNA_synt_2f"/>
    <property type="match status" value="1"/>
</dbReference>
<keyword evidence="7 10" id="KW-0648">Protein biosynthesis</keyword>
<organism evidence="12 13">
    <name type="scientific">Caldibacillus debilis</name>
    <dbReference type="NCBI Taxonomy" id="301148"/>
    <lineage>
        <taxon>Bacteria</taxon>
        <taxon>Bacillati</taxon>
        <taxon>Bacillota</taxon>
        <taxon>Bacilli</taxon>
        <taxon>Bacillales</taxon>
        <taxon>Bacillaceae</taxon>
        <taxon>Caldibacillus</taxon>
    </lineage>
</organism>
<accession>A0A150MCY9</accession>
<dbReference type="InterPro" id="IPR006194">
    <property type="entry name" value="Gly-tRNA-synth_heterodimer"/>
</dbReference>
<evidence type="ECO:0000313" key="13">
    <source>
        <dbReference type="Proteomes" id="UP000075683"/>
    </source>
</evidence>
<evidence type="ECO:0000256" key="2">
    <source>
        <dbReference type="ARBA" id="ARBA00008226"/>
    </source>
</evidence>
<dbReference type="Proteomes" id="UP000075683">
    <property type="component" value="Unassembled WGS sequence"/>
</dbReference>
<keyword evidence="6 10" id="KW-0067">ATP-binding</keyword>
<dbReference type="InterPro" id="IPR015944">
    <property type="entry name" value="Gly-tRNA-synth_bsu"/>
</dbReference>
<dbReference type="RefSeq" id="WP_061568014.1">
    <property type="nucleotide sequence ID" value="NZ_LQYT01000010.1"/>
</dbReference>
<comment type="catalytic activity">
    <reaction evidence="9 10">
        <text>tRNA(Gly) + glycine + ATP = glycyl-tRNA(Gly) + AMP + diphosphate</text>
        <dbReference type="Rhea" id="RHEA:16013"/>
        <dbReference type="Rhea" id="RHEA-COMP:9664"/>
        <dbReference type="Rhea" id="RHEA-COMP:9683"/>
        <dbReference type="ChEBI" id="CHEBI:30616"/>
        <dbReference type="ChEBI" id="CHEBI:33019"/>
        <dbReference type="ChEBI" id="CHEBI:57305"/>
        <dbReference type="ChEBI" id="CHEBI:78442"/>
        <dbReference type="ChEBI" id="CHEBI:78522"/>
        <dbReference type="ChEBI" id="CHEBI:456215"/>
        <dbReference type="EC" id="6.1.1.14"/>
    </reaction>
</comment>
<evidence type="ECO:0000256" key="10">
    <source>
        <dbReference type="HAMAP-Rule" id="MF_00255"/>
    </source>
</evidence>
<evidence type="ECO:0000256" key="1">
    <source>
        <dbReference type="ARBA" id="ARBA00004496"/>
    </source>
</evidence>
<evidence type="ECO:0000256" key="5">
    <source>
        <dbReference type="ARBA" id="ARBA00022741"/>
    </source>
</evidence>
<reference evidence="12 13" key="1">
    <citation type="submission" date="2016-01" db="EMBL/GenBank/DDBJ databases">
        <title>Draft Genome Sequences of Seven Thermophilic Sporeformers Isolated from Foods.</title>
        <authorList>
            <person name="Berendsen E.M."/>
            <person name="Wells-Bennik M.H."/>
            <person name="Krawcyk A.O."/>
            <person name="De Jong A."/>
            <person name="Holsappel S."/>
            <person name="Eijlander R.T."/>
            <person name="Kuipers O.P."/>
        </authorList>
    </citation>
    <scope>NUCLEOTIDE SEQUENCE [LARGE SCALE GENOMIC DNA]</scope>
    <source>
        <strain evidence="12 13">B4135</strain>
    </source>
</reference>
<comment type="subunit">
    <text evidence="10">Tetramer of two alpha and two beta subunits.</text>
</comment>
<dbReference type="PRINTS" id="PR01045">
    <property type="entry name" value="TRNASYNTHGB"/>
</dbReference>
<dbReference type="PATRIC" id="fig|301148.3.peg.411"/>
<dbReference type="GO" id="GO:0004820">
    <property type="term" value="F:glycine-tRNA ligase activity"/>
    <property type="evidence" value="ECO:0007669"/>
    <property type="project" value="UniProtKB-UniRule"/>
</dbReference>
<evidence type="ECO:0000256" key="4">
    <source>
        <dbReference type="ARBA" id="ARBA00022598"/>
    </source>
</evidence>
<name>A0A150MCY9_9BACI</name>
<comment type="caution">
    <text evidence="12">The sequence shown here is derived from an EMBL/GenBank/DDBJ whole genome shotgun (WGS) entry which is preliminary data.</text>
</comment>
<sequence length="687" mass="78859">MSERPFLLEIGLEEMPARFIPGAAEQLSEKIAAFFAAEKIDYEGIRVFATPRRLAVFVEAVAEKQRDVTVEIKGPAKKAALDPEGNWTKAALGFTKSQGMTVDDIYFKTVNGAEYCFVKKVEEGKPVPEVLPKIAQVIESMTFPKNMRWNDLSLRFVRPIRWILAKYGSETVPFSVAGVKSGPFTFGHRFLGKKIEVDDPKNYERLLRSQYVICDYEERKREILRQLERLEREREWAIPVDGELLDEVTHLVEYPQVFYGSFDKSFLHLPEKVLITTMKEHQRYFPVRDREGRLLPHFVAVRNGDDRHLETVRRGNEKVLRARLQDAAFFYREDQKLSIEEALKRLSPVIYHDRIGSYAEKISRIVRLTEFLLGRLPLTDEERRLAVRAAQICKFDLVTQMVYEFPELEGYMGENYALLQKEDERVAKAINEHYQPRNAEDGLPESDIGAVLAVADKLETLASFFAIGSVPSGSQDPYGLRRLATGVIDILHEKGWDIPLADLLKEAIRLTSGFADRPEEEIFAGLADFFRARLKHKLQGRGFRYDIVDAVLSAPLTDVRTLARRAELFNEKKDEPGFKEDMESLIRVVRIAKKAESAAEVNPELFENETEGELYRRLLEAKDSLPGNGAEDYYRALVALKPYITAFFDRTMVMAEDERLRSNRLAMMRQLADLILNFADVEELVIK</sequence>
<dbReference type="EMBL" id="LQYT01000010">
    <property type="protein sequence ID" value="KYD22454.1"/>
    <property type="molecule type" value="Genomic_DNA"/>
</dbReference>
<dbReference type="OrthoDB" id="9775440at2"/>
<gene>
    <name evidence="10" type="primary">glyS</name>
    <name evidence="12" type="ORF">B4135_1244</name>
</gene>
<evidence type="ECO:0000256" key="8">
    <source>
        <dbReference type="ARBA" id="ARBA00023146"/>
    </source>
</evidence>
<comment type="similarity">
    <text evidence="2 10">Belongs to the class-II aminoacyl-tRNA synthetase family.</text>
</comment>
<keyword evidence="8 10" id="KW-0030">Aminoacyl-tRNA synthetase</keyword>
<evidence type="ECO:0000256" key="6">
    <source>
        <dbReference type="ARBA" id="ARBA00022840"/>
    </source>
</evidence>
<dbReference type="GO" id="GO:0005829">
    <property type="term" value="C:cytosol"/>
    <property type="evidence" value="ECO:0007669"/>
    <property type="project" value="TreeGrafter"/>
</dbReference>
<dbReference type="PANTHER" id="PTHR30075">
    <property type="entry name" value="GLYCYL-TRNA SYNTHETASE"/>
    <property type="match status" value="1"/>
</dbReference>
<dbReference type="GO" id="GO:0006420">
    <property type="term" value="P:arginyl-tRNA aminoacylation"/>
    <property type="evidence" value="ECO:0007669"/>
    <property type="project" value="InterPro"/>
</dbReference>
<dbReference type="GO" id="GO:0005524">
    <property type="term" value="F:ATP binding"/>
    <property type="evidence" value="ECO:0007669"/>
    <property type="project" value="UniProtKB-UniRule"/>
</dbReference>
<comment type="subcellular location">
    <subcellularLocation>
        <location evidence="1 10">Cytoplasm</location>
    </subcellularLocation>
</comment>
<feature type="domain" description="DALR anticodon binding" evidence="11">
    <location>
        <begin position="586"/>
        <end position="675"/>
    </location>
</feature>
<proteinExistence type="inferred from homology"/>
<dbReference type="Pfam" id="PF05746">
    <property type="entry name" value="DALR_1"/>
    <property type="match status" value="1"/>
</dbReference>
<evidence type="ECO:0000256" key="7">
    <source>
        <dbReference type="ARBA" id="ARBA00022917"/>
    </source>
</evidence>
<protein>
    <recommendedName>
        <fullName evidence="10">Glycine--tRNA ligase beta subunit</fullName>
        <ecNumber evidence="10">6.1.1.14</ecNumber>
    </recommendedName>
    <alternativeName>
        <fullName evidence="10">Glycyl-tRNA synthetase beta subunit</fullName>
        <shortName evidence="10">GlyRS</shortName>
    </alternativeName>
</protein>
<evidence type="ECO:0000259" key="11">
    <source>
        <dbReference type="Pfam" id="PF05746"/>
    </source>
</evidence>
<dbReference type="EC" id="6.1.1.14" evidence="10"/>